<feature type="non-terminal residue" evidence="2">
    <location>
        <position position="1"/>
    </location>
</feature>
<evidence type="ECO:0000313" key="2">
    <source>
        <dbReference type="EMBL" id="KZV99427.1"/>
    </source>
</evidence>
<dbReference type="STRING" id="1314781.A0A165ML26"/>
<dbReference type="InterPro" id="IPR058913">
    <property type="entry name" value="Integrase_dom_put"/>
</dbReference>
<proteinExistence type="predicted"/>
<sequence>LSARTLGNIIRDYNLRTSRNPQLTVVEAGAAILEYIETDIVRRQGPRKVHRELRKGGTHMPRDFVHDFLSVVEPEKCEAHHPGSKEIHTGKIERMGPNEEWSCDGHLKLVPEMGLYVWGIVDVYSRHIQQHFVLRDASLMVNIRALYLRVARKYKGTHLSFRTALLLTDVPGIPFKASFDQGSETGHAAAIQSVYNITVERQWRPLYTEILENILIWFRAGLRNGVYHEQNATHRAVMQWVWARVVQSAVSLWVDGRNSDHIRKQDEMNLPSGGRPDDFYFSPEDWGGVDCLVPVPDDVLDALIEEFTPPDLFTFGSPDVEAHCEAVHRVALNSVHLDVKNAWGVICHMITLLPV</sequence>
<name>A0A165ML26_EXIGL</name>
<dbReference type="InParanoid" id="A0A165ML26"/>
<feature type="domain" description="Integrase core" evidence="1">
    <location>
        <begin position="96"/>
        <end position="267"/>
    </location>
</feature>
<dbReference type="Proteomes" id="UP000077266">
    <property type="component" value="Unassembled WGS sequence"/>
</dbReference>
<dbReference type="PANTHER" id="PTHR46177">
    <property type="entry name" value="INTEGRASE CATALYTIC DOMAIN-CONTAINING PROTEIN"/>
    <property type="match status" value="1"/>
</dbReference>
<dbReference type="AlphaFoldDB" id="A0A165ML26"/>
<gene>
    <name evidence="2" type="ORF">EXIGLDRAFT_605785</name>
</gene>
<keyword evidence="3" id="KW-1185">Reference proteome</keyword>
<dbReference type="OrthoDB" id="5392716at2759"/>
<accession>A0A165ML26</accession>
<reference evidence="2 3" key="1">
    <citation type="journal article" date="2016" name="Mol. Biol. Evol.">
        <title>Comparative Genomics of Early-Diverging Mushroom-Forming Fungi Provides Insights into the Origins of Lignocellulose Decay Capabilities.</title>
        <authorList>
            <person name="Nagy L.G."/>
            <person name="Riley R."/>
            <person name="Tritt A."/>
            <person name="Adam C."/>
            <person name="Daum C."/>
            <person name="Floudas D."/>
            <person name="Sun H."/>
            <person name="Yadav J.S."/>
            <person name="Pangilinan J."/>
            <person name="Larsson K.H."/>
            <person name="Matsuura K."/>
            <person name="Barry K."/>
            <person name="Labutti K."/>
            <person name="Kuo R."/>
            <person name="Ohm R.A."/>
            <person name="Bhattacharya S.S."/>
            <person name="Shirouzu T."/>
            <person name="Yoshinaga Y."/>
            <person name="Martin F.M."/>
            <person name="Grigoriev I.V."/>
            <person name="Hibbett D.S."/>
        </authorList>
    </citation>
    <scope>NUCLEOTIDE SEQUENCE [LARGE SCALE GENOMIC DNA]</scope>
    <source>
        <strain evidence="2 3">HHB12029</strain>
    </source>
</reference>
<dbReference type="EMBL" id="KV425910">
    <property type="protein sequence ID" value="KZV99427.1"/>
    <property type="molecule type" value="Genomic_DNA"/>
</dbReference>
<dbReference type="PANTHER" id="PTHR46177:SF1">
    <property type="entry name" value="INTEGRASE CATALYTIC DOMAIN-CONTAINING PROTEIN"/>
    <property type="match status" value="1"/>
</dbReference>
<evidence type="ECO:0000313" key="3">
    <source>
        <dbReference type="Proteomes" id="UP000077266"/>
    </source>
</evidence>
<organism evidence="2 3">
    <name type="scientific">Exidia glandulosa HHB12029</name>
    <dbReference type="NCBI Taxonomy" id="1314781"/>
    <lineage>
        <taxon>Eukaryota</taxon>
        <taxon>Fungi</taxon>
        <taxon>Dikarya</taxon>
        <taxon>Basidiomycota</taxon>
        <taxon>Agaricomycotina</taxon>
        <taxon>Agaricomycetes</taxon>
        <taxon>Auriculariales</taxon>
        <taxon>Exidiaceae</taxon>
        <taxon>Exidia</taxon>
    </lineage>
</organism>
<dbReference type="Pfam" id="PF24764">
    <property type="entry name" value="rva_4"/>
    <property type="match status" value="1"/>
</dbReference>
<protein>
    <recommendedName>
        <fullName evidence="1">Integrase core domain-containing protein</fullName>
    </recommendedName>
</protein>
<evidence type="ECO:0000259" key="1">
    <source>
        <dbReference type="Pfam" id="PF24764"/>
    </source>
</evidence>